<evidence type="ECO:0000256" key="3">
    <source>
        <dbReference type="ARBA" id="ARBA00022723"/>
    </source>
</evidence>
<dbReference type="InterPro" id="IPR007197">
    <property type="entry name" value="rSAM"/>
</dbReference>
<keyword evidence="5" id="KW-0411">Iron-sulfur</keyword>
<dbReference type="InterPro" id="IPR023867">
    <property type="entry name" value="Sulphatase_maturase_rSAM"/>
</dbReference>
<comment type="cofactor">
    <cofactor evidence="1">
        <name>[4Fe-4S] cluster</name>
        <dbReference type="ChEBI" id="CHEBI:49883"/>
    </cofactor>
</comment>
<evidence type="ECO:0000256" key="4">
    <source>
        <dbReference type="ARBA" id="ARBA00023004"/>
    </source>
</evidence>
<dbReference type="AlphaFoldDB" id="A0A0C2BSL3"/>
<sequence>MYEPAALPYSLRKLPDGQILGISESGDHAFLTSDEVVHLENAPAKLPIERQAELKARFFLTSSGKSIGTRRLLVSRKAAKRETVQVGPALHAIVPTLLCEHSCRYCQVSRSLEEIGHTISVSDLDAASDAVFESRAPTLTVEYQGGDPLLRFDLVRRSIERIAAKNSTEKRSIRFVVASTLHQLTPEMCEFFRQHRVFLSTSIDGPSDLHNKNRPTPARDAYERTIAGIELARSLLGAGSVSALMTTTKESLRRPEEIVDEYVRLGFHDIFLRPLSAYGFAKRNQAVLGYQQAEFQQFYLKALERVIHWNRQGIPLREVYASIILNKVLSTFDSGYVDLQSPSGAGLSALVYNYDGYVYPADEARMLAETGDKSLRLGRIGASLKALLESETQRQLVRASLTDYTPGCRECPYRLFCAPNPVDAKAQFGDMRAPVLMTEHCQRHMWLFDTFFMKIKAAEPWLLDVFYEWAAPPECEAQ</sequence>
<name>A0A0C2BSL3_9BURK</name>
<dbReference type="SFLD" id="SFLDG01384">
    <property type="entry name" value="thioether_bond_formation_requi"/>
    <property type="match status" value="1"/>
</dbReference>
<accession>A0A0C2BSL3</accession>
<dbReference type="OrthoDB" id="308557at2"/>
<dbReference type="SUPFAM" id="SSF102114">
    <property type="entry name" value="Radical SAM enzymes"/>
    <property type="match status" value="1"/>
</dbReference>
<evidence type="ECO:0000256" key="2">
    <source>
        <dbReference type="ARBA" id="ARBA00022691"/>
    </source>
</evidence>
<protein>
    <submittedName>
        <fullName evidence="7">Radical SAM protein</fullName>
    </submittedName>
</protein>
<feature type="domain" description="Radical SAM core" evidence="6">
    <location>
        <begin position="85"/>
        <end position="311"/>
    </location>
</feature>
<dbReference type="GO" id="GO:0046872">
    <property type="term" value="F:metal ion binding"/>
    <property type="evidence" value="ECO:0007669"/>
    <property type="project" value="UniProtKB-KW"/>
</dbReference>
<evidence type="ECO:0000256" key="5">
    <source>
        <dbReference type="ARBA" id="ARBA00023014"/>
    </source>
</evidence>
<dbReference type="InterPro" id="IPR058240">
    <property type="entry name" value="rSAM_sf"/>
</dbReference>
<keyword evidence="2" id="KW-0949">S-adenosyl-L-methionine</keyword>
<dbReference type="RefSeq" id="WP_040041686.1">
    <property type="nucleotide sequence ID" value="NZ_JWJG01000028.1"/>
</dbReference>
<evidence type="ECO:0000313" key="7">
    <source>
        <dbReference type="EMBL" id="KIF83054.1"/>
    </source>
</evidence>
<dbReference type="PANTHER" id="PTHR43273:SF8">
    <property type="entry name" value="RADICAL SAM DOMAIN PROTEIN"/>
    <property type="match status" value="1"/>
</dbReference>
<dbReference type="PANTHER" id="PTHR43273">
    <property type="entry name" value="ANAEROBIC SULFATASE-MATURATING ENZYME HOMOLOG ASLB-RELATED"/>
    <property type="match status" value="1"/>
</dbReference>
<dbReference type="SFLD" id="SFLDG01386">
    <property type="entry name" value="main_SPASM_domain-containing"/>
    <property type="match status" value="1"/>
</dbReference>
<dbReference type="NCBIfam" id="TIGR03978">
    <property type="entry name" value="rSAM_paired_1"/>
    <property type="match status" value="1"/>
</dbReference>
<reference evidence="7 8" key="1">
    <citation type="submission" date="2014-12" db="EMBL/GenBank/DDBJ databases">
        <title>Denitrispirillum autotrophicum gen. nov., sp. nov., Denitrifying, Facultatively Autotrophic Bacteria Isolated from Rice Paddy Soil.</title>
        <authorList>
            <person name="Ishii S."/>
            <person name="Ashida N."/>
            <person name="Ohno H."/>
            <person name="Otsuka S."/>
            <person name="Yokota A."/>
            <person name="Senoo K."/>
        </authorList>
    </citation>
    <scope>NUCLEOTIDE SEQUENCE [LARGE SCALE GENOMIC DNA]</scope>
    <source>
        <strain evidence="7 8">TSA66</strain>
    </source>
</reference>
<dbReference type="CDD" id="cd01335">
    <property type="entry name" value="Radical_SAM"/>
    <property type="match status" value="1"/>
</dbReference>
<evidence type="ECO:0000259" key="6">
    <source>
        <dbReference type="PROSITE" id="PS51918"/>
    </source>
</evidence>
<keyword evidence="8" id="KW-1185">Reference proteome</keyword>
<dbReference type="GO" id="GO:0016491">
    <property type="term" value="F:oxidoreductase activity"/>
    <property type="evidence" value="ECO:0007669"/>
    <property type="project" value="InterPro"/>
</dbReference>
<dbReference type="Proteomes" id="UP000031572">
    <property type="component" value="Unassembled WGS sequence"/>
</dbReference>
<dbReference type="Pfam" id="PF04055">
    <property type="entry name" value="Radical_SAM"/>
    <property type="match status" value="1"/>
</dbReference>
<dbReference type="EMBL" id="JWJG01000028">
    <property type="protein sequence ID" value="KIF83054.1"/>
    <property type="molecule type" value="Genomic_DNA"/>
</dbReference>
<dbReference type="PROSITE" id="PS51918">
    <property type="entry name" value="RADICAL_SAM"/>
    <property type="match status" value="1"/>
</dbReference>
<dbReference type="SFLD" id="SFLDS00029">
    <property type="entry name" value="Radical_SAM"/>
    <property type="match status" value="1"/>
</dbReference>
<evidence type="ECO:0000313" key="8">
    <source>
        <dbReference type="Proteomes" id="UP000031572"/>
    </source>
</evidence>
<keyword evidence="4" id="KW-0408">Iron</keyword>
<dbReference type="SFLD" id="SFLDG01067">
    <property type="entry name" value="SPASM/twitch_domain_containing"/>
    <property type="match status" value="1"/>
</dbReference>
<evidence type="ECO:0000256" key="1">
    <source>
        <dbReference type="ARBA" id="ARBA00001966"/>
    </source>
</evidence>
<comment type="caution">
    <text evidence="7">The sequence shown here is derived from an EMBL/GenBank/DDBJ whole genome shotgun (WGS) entry which is preliminary data.</text>
</comment>
<keyword evidence="3" id="KW-0479">Metal-binding</keyword>
<dbReference type="GO" id="GO:0051536">
    <property type="term" value="F:iron-sulfur cluster binding"/>
    <property type="evidence" value="ECO:0007669"/>
    <property type="project" value="UniProtKB-KW"/>
</dbReference>
<dbReference type="InterPro" id="IPR024023">
    <property type="entry name" value="rSAM_paired_HxsB"/>
</dbReference>
<dbReference type="Gene3D" id="3.20.20.70">
    <property type="entry name" value="Aldolase class I"/>
    <property type="match status" value="1"/>
</dbReference>
<gene>
    <name evidence="7" type="ORF">TSA66_23005</name>
</gene>
<organism evidence="7 8">
    <name type="scientific">Noviherbaspirillum autotrophicum</name>
    <dbReference type="NCBI Taxonomy" id="709839"/>
    <lineage>
        <taxon>Bacteria</taxon>
        <taxon>Pseudomonadati</taxon>
        <taxon>Pseudomonadota</taxon>
        <taxon>Betaproteobacteria</taxon>
        <taxon>Burkholderiales</taxon>
        <taxon>Oxalobacteraceae</taxon>
        <taxon>Noviherbaspirillum</taxon>
    </lineage>
</organism>
<dbReference type="InterPro" id="IPR013785">
    <property type="entry name" value="Aldolase_TIM"/>
</dbReference>
<dbReference type="STRING" id="709839.TSA66_23005"/>
<proteinExistence type="predicted"/>